<keyword evidence="7" id="KW-0418">Kinase</keyword>
<keyword evidence="7" id="KW-0808">Transferase</keyword>
<dbReference type="SUPFAM" id="SSF47384">
    <property type="entry name" value="Homodimeric domain of signal transducing histidine kinase"/>
    <property type="match status" value="1"/>
</dbReference>
<dbReference type="InterPro" id="IPR004358">
    <property type="entry name" value="Sig_transdc_His_kin-like_C"/>
</dbReference>
<gene>
    <name evidence="7" type="ORF">SHI21_08410</name>
</gene>
<dbReference type="InterPro" id="IPR000014">
    <property type="entry name" value="PAS"/>
</dbReference>
<dbReference type="PROSITE" id="PS50109">
    <property type="entry name" value="HIS_KIN"/>
    <property type="match status" value="1"/>
</dbReference>
<dbReference type="CDD" id="cd00130">
    <property type="entry name" value="PAS"/>
    <property type="match status" value="1"/>
</dbReference>
<evidence type="ECO:0000259" key="5">
    <source>
        <dbReference type="PROSITE" id="PS50112"/>
    </source>
</evidence>
<dbReference type="PANTHER" id="PTHR43547:SF2">
    <property type="entry name" value="HYBRID SIGNAL TRANSDUCTION HISTIDINE KINASE C"/>
    <property type="match status" value="1"/>
</dbReference>
<evidence type="ECO:0000259" key="4">
    <source>
        <dbReference type="PROSITE" id="PS50109"/>
    </source>
</evidence>
<dbReference type="InterPro" id="IPR013656">
    <property type="entry name" value="PAS_4"/>
</dbReference>
<evidence type="ECO:0000313" key="7">
    <source>
        <dbReference type="EMBL" id="MEA9356221.1"/>
    </source>
</evidence>
<evidence type="ECO:0000259" key="6">
    <source>
        <dbReference type="PROSITE" id="PS50113"/>
    </source>
</evidence>
<accession>A0ABU5VTA1</accession>
<dbReference type="RefSeq" id="WP_323575906.1">
    <property type="nucleotide sequence ID" value="NZ_JAYGJQ010000001.1"/>
</dbReference>
<feature type="domain" description="PAC" evidence="6">
    <location>
        <begin position="207"/>
        <end position="260"/>
    </location>
</feature>
<evidence type="ECO:0000313" key="8">
    <source>
        <dbReference type="Proteomes" id="UP001302274"/>
    </source>
</evidence>
<comment type="caution">
    <text evidence="7">The sequence shown here is derived from an EMBL/GenBank/DDBJ whole genome shotgun (WGS) entry which is preliminary data.</text>
</comment>
<reference evidence="7 8" key="1">
    <citation type="submission" date="2023-11" db="EMBL/GenBank/DDBJ databases">
        <title>A Novel Polar Bacteriovorax (B. antarcticus) Isolated from the Biocrust in Antarctica.</title>
        <authorList>
            <person name="Mun W."/>
            <person name="Choi S.Y."/>
            <person name="Mitchell R.J."/>
        </authorList>
    </citation>
    <scope>NUCLEOTIDE SEQUENCE [LARGE SCALE GENOMIC DNA]</scope>
    <source>
        <strain evidence="7 8">PP10</strain>
    </source>
</reference>
<dbReference type="Pfam" id="PF02518">
    <property type="entry name" value="HATPase_c"/>
    <property type="match status" value="1"/>
</dbReference>
<dbReference type="InterPro" id="IPR003661">
    <property type="entry name" value="HisK_dim/P_dom"/>
</dbReference>
<dbReference type="Proteomes" id="UP001302274">
    <property type="component" value="Unassembled WGS sequence"/>
</dbReference>
<evidence type="ECO:0000256" key="3">
    <source>
        <dbReference type="ARBA" id="ARBA00022553"/>
    </source>
</evidence>
<feature type="domain" description="PAS" evidence="5">
    <location>
        <begin position="135"/>
        <end position="204"/>
    </location>
</feature>
<comment type="catalytic activity">
    <reaction evidence="1">
        <text>ATP + protein L-histidine = ADP + protein N-phospho-L-histidine.</text>
        <dbReference type="EC" id="2.7.13.3"/>
    </reaction>
</comment>
<name>A0ABU5VTA1_9BACT</name>
<dbReference type="Gene3D" id="3.30.450.20">
    <property type="entry name" value="PAS domain"/>
    <property type="match status" value="2"/>
</dbReference>
<dbReference type="CDD" id="cd00075">
    <property type="entry name" value="HATPase"/>
    <property type="match status" value="1"/>
</dbReference>
<dbReference type="SMART" id="SM00091">
    <property type="entry name" value="PAS"/>
    <property type="match status" value="2"/>
</dbReference>
<keyword evidence="8" id="KW-1185">Reference proteome</keyword>
<dbReference type="InterPro" id="IPR005467">
    <property type="entry name" value="His_kinase_dom"/>
</dbReference>
<dbReference type="GO" id="GO:0016301">
    <property type="term" value="F:kinase activity"/>
    <property type="evidence" value="ECO:0007669"/>
    <property type="project" value="UniProtKB-KW"/>
</dbReference>
<dbReference type="InterPro" id="IPR036097">
    <property type="entry name" value="HisK_dim/P_sf"/>
</dbReference>
<dbReference type="NCBIfam" id="TIGR00229">
    <property type="entry name" value="sensory_box"/>
    <property type="match status" value="1"/>
</dbReference>
<dbReference type="InterPro" id="IPR013655">
    <property type="entry name" value="PAS_fold_3"/>
</dbReference>
<dbReference type="InterPro" id="IPR000700">
    <property type="entry name" value="PAS-assoc_C"/>
</dbReference>
<dbReference type="EC" id="2.7.13.3" evidence="2"/>
<dbReference type="EMBL" id="JAYGJQ010000001">
    <property type="protein sequence ID" value="MEA9356221.1"/>
    <property type="molecule type" value="Genomic_DNA"/>
</dbReference>
<evidence type="ECO:0000256" key="2">
    <source>
        <dbReference type="ARBA" id="ARBA00012438"/>
    </source>
</evidence>
<feature type="domain" description="Histidine kinase" evidence="4">
    <location>
        <begin position="271"/>
        <end position="485"/>
    </location>
</feature>
<dbReference type="PROSITE" id="PS50113">
    <property type="entry name" value="PAC"/>
    <property type="match status" value="1"/>
</dbReference>
<dbReference type="Pfam" id="PF08447">
    <property type="entry name" value="PAS_3"/>
    <property type="match status" value="1"/>
</dbReference>
<dbReference type="SMART" id="SM00387">
    <property type="entry name" value="HATPase_c"/>
    <property type="match status" value="1"/>
</dbReference>
<keyword evidence="3" id="KW-0597">Phosphoprotein</keyword>
<dbReference type="Gene3D" id="3.30.565.10">
    <property type="entry name" value="Histidine kinase-like ATPase, C-terminal domain"/>
    <property type="match status" value="1"/>
</dbReference>
<sequence>MDSEANALELRDFFLQAPMPFAVLNGPDHQFTFANSAYEKFVERAVVGKTIKDLFAYDEVKDYLPLLDKVYATGISFIGNEMPFFIKDGLDANKRLWINVAYHAFREACGKIKGIIVFITDVTDIVNAKHTIQKSENQFRLLSNALPNMVWMANPDGKIDWYSDVWYKYTGHKKNSISNEISLVIHPDDILLSTEKWNKAIKKQVSFKKEIRLKKFSTGEYRWHLCLGIPVKDENGIILRWIGSYTDIHDQKINVQNLEQERDLKEVFVSTLSHDLRTPLTVAKLSAQMIAKVLLDEPALLKSAKRISSNMDRADKMIQDLLDTSLIKAGGKLPLKIKECSLNALLKAIIEDLSSVYGDRFKINSTEQINGFWDPVGLRRVFENILMNAVKYGRDEGPIKVTANCLNQNVEIKIHNEGDQINPNELSLLFTRFKRTEDSHSGHQKGWGLGLTLVKGLTEAHGGSIHAISLKDGGTTFTVSLPLDSQKYGLRYDEKNG</sequence>
<dbReference type="InterPro" id="IPR035965">
    <property type="entry name" value="PAS-like_dom_sf"/>
</dbReference>
<dbReference type="SUPFAM" id="SSF55874">
    <property type="entry name" value="ATPase domain of HSP90 chaperone/DNA topoisomerase II/histidine kinase"/>
    <property type="match status" value="1"/>
</dbReference>
<dbReference type="Pfam" id="PF08448">
    <property type="entry name" value="PAS_4"/>
    <property type="match status" value="1"/>
</dbReference>
<dbReference type="PRINTS" id="PR00344">
    <property type="entry name" value="BCTRLSENSOR"/>
</dbReference>
<protein>
    <recommendedName>
        <fullName evidence="2">histidine kinase</fullName>
        <ecNumber evidence="2">2.7.13.3</ecNumber>
    </recommendedName>
</protein>
<dbReference type="Gene3D" id="1.10.287.130">
    <property type="match status" value="1"/>
</dbReference>
<dbReference type="SMART" id="SM00388">
    <property type="entry name" value="HisKA"/>
    <property type="match status" value="1"/>
</dbReference>
<dbReference type="SUPFAM" id="SSF55785">
    <property type="entry name" value="PYP-like sensor domain (PAS domain)"/>
    <property type="match status" value="2"/>
</dbReference>
<dbReference type="PROSITE" id="PS50112">
    <property type="entry name" value="PAS"/>
    <property type="match status" value="1"/>
</dbReference>
<dbReference type="PANTHER" id="PTHR43547">
    <property type="entry name" value="TWO-COMPONENT HISTIDINE KINASE"/>
    <property type="match status" value="1"/>
</dbReference>
<dbReference type="InterPro" id="IPR036890">
    <property type="entry name" value="HATPase_C_sf"/>
</dbReference>
<proteinExistence type="predicted"/>
<dbReference type="InterPro" id="IPR003594">
    <property type="entry name" value="HATPase_dom"/>
</dbReference>
<organism evidence="7 8">
    <name type="scientific">Bacteriovorax antarcticus</name>
    <dbReference type="NCBI Taxonomy" id="3088717"/>
    <lineage>
        <taxon>Bacteria</taxon>
        <taxon>Pseudomonadati</taxon>
        <taxon>Bdellovibrionota</taxon>
        <taxon>Bacteriovoracia</taxon>
        <taxon>Bacteriovoracales</taxon>
        <taxon>Bacteriovoracaceae</taxon>
        <taxon>Bacteriovorax</taxon>
    </lineage>
</organism>
<dbReference type="Pfam" id="PF00512">
    <property type="entry name" value="HisKA"/>
    <property type="match status" value="1"/>
</dbReference>
<dbReference type="CDD" id="cd00082">
    <property type="entry name" value="HisKA"/>
    <property type="match status" value="1"/>
</dbReference>
<evidence type="ECO:0000256" key="1">
    <source>
        <dbReference type="ARBA" id="ARBA00000085"/>
    </source>
</evidence>